<dbReference type="Pfam" id="PF00240">
    <property type="entry name" value="ubiquitin"/>
    <property type="match status" value="1"/>
</dbReference>
<evidence type="ECO:0000259" key="2">
    <source>
        <dbReference type="PROSITE" id="PS50053"/>
    </source>
</evidence>
<feature type="region of interest" description="Disordered" evidence="1">
    <location>
        <begin position="159"/>
        <end position="197"/>
    </location>
</feature>
<sequence>MDAEELKKDREAAENLSMTKDQAPETTFQDADAVADVPAVTSDERTSQYEYHSAPSSECLDSALKDEKLSDPVPFKVMYNKNRFDVEFSLDATVAQLKQHLEPIIQVPPAMQKLMIKGLAKEEMTLKACGLTEGGKVMAIGSTLNDVLQVSKPAPKVPVVEGATSSSTKEPLSQQKQHKKIIEKGPPDDVLPGIKNSKDSLPPFPISGMVNKHGGKVRLTFKLEADQLWIGTKERTDKIPMNTIKAIMSEPIVDHEEYHIMGIQLGPTEASRYWVYWVPAQYIDAIKDAVLGKWQYF</sequence>
<dbReference type="EMBL" id="CAJPEV010000046">
    <property type="protein sequence ID" value="CAG0879523.1"/>
    <property type="molecule type" value="Genomic_DNA"/>
</dbReference>
<protein>
    <recommendedName>
        <fullName evidence="2">Ubiquitin-like domain-containing protein</fullName>
    </recommendedName>
</protein>
<feature type="compositionally biased region" description="Basic and acidic residues" evidence="1">
    <location>
        <begin position="1"/>
        <end position="13"/>
    </location>
</feature>
<evidence type="ECO:0000313" key="3">
    <source>
        <dbReference type="EMBL" id="CAD7240614.1"/>
    </source>
</evidence>
<dbReference type="GO" id="GO:0003723">
    <property type="term" value="F:RNA binding"/>
    <property type="evidence" value="ECO:0007669"/>
    <property type="project" value="TreeGrafter"/>
</dbReference>
<keyword evidence="4" id="KW-1185">Reference proteome</keyword>
<dbReference type="InterPro" id="IPR029071">
    <property type="entry name" value="Ubiquitin-like_domsf"/>
</dbReference>
<dbReference type="PROSITE" id="PS50053">
    <property type="entry name" value="UBIQUITIN_2"/>
    <property type="match status" value="1"/>
</dbReference>
<dbReference type="InterPro" id="IPR000626">
    <property type="entry name" value="Ubiquitin-like_dom"/>
</dbReference>
<dbReference type="GO" id="GO:0045296">
    <property type="term" value="F:cadherin binding"/>
    <property type="evidence" value="ECO:0007669"/>
    <property type="project" value="TreeGrafter"/>
</dbReference>
<dbReference type="PANTHER" id="PTHR16470:SF0">
    <property type="entry name" value="UBIQUITIN DOMAIN-CONTAINING PROTEIN UBFD1"/>
    <property type="match status" value="1"/>
</dbReference>
<gene>
    <name evidence="3" type="ORF">DSTB1V02_LOCUS633</name>
</gene>
<dbReference type="PANTHER" id="PTHR16470">
    <property type="entry name" value="UBIQUITIN DOMAIN-CONTAINING PROTEIN UBFD1"/>
    <property type="match status" value="1"/>
</dbReference>
<feature type="compositionally biased region" description="Polar residues" evidence="1">
    <location>
        <begin position="16"/>
        <end position="29"/>
    </location>
</feature>
<dbReference type="AlphaFoldDB" id="A0A7R8X4X5"/>
<dbReference type="InterPro" id="IPR039120">
    <property type="entry name" value="UBFD1"/>
</dbReference>
<dbReference type="EMBL" id="LR899563">
    <property type="protein sequence ID" value="CAD7240614.1"/>
    <property type="molecule type" value="Genomic_DNA"/>
</dbReference>
<feature type="compositionally biased region" description="Polar residues" evidence="1">
    <location>
        <begin position="163"/>
        <end position="175"/>
    </location>
</feature>
<evidence type="ECO:0000256" key="1">
    <source>
        <dbReference type="SAM" id="MobiDB-lite"/>
    </source>
</evidence>
<accession>A0A7R8X4X5</accession>
<dbReference type="Pfam" id="PF25343">
    <property type="entry name" value="PH_UBFD1_C"/>
    <property type="match status" value="1"/>
</dbReference>
<dbReference type="InterPro" id="IPR057455">
    <property type="entry name" value="UBFD1_C"/>
</dbReference>
<dbReference type="Proteomes" id="UP000677054">
    <property type="component" value="Unassembled WGS sequence"/>
</dbReference>
<reference evidence="3" key="1">
    <citation type="submission" date="2020-11" db="EMBL/GenBank/DDBJ databases">
        <authorList>
            <person name="Tran Van P."/>
        </authorList>
    </citation>
    <scope>NUCLEOTIDE SEQUENCE</scope>
</reference>
<feature type="region of interest" description="Disordered" evidence="1">
    <location>
        <begin position="1"/>
        <end position="34"/>
    </location>
</feature>
<dbReference type="CDD" id="cd17047">
    <property type="entry name" value="Ubl_UBFD1"/>
    <property type="match status" value="1"/>
</dbReference>
<feature type="domain" description="Ubiquitin-like" evidence="2">
    <location>
        <begin position="73"/>
        <end position="140"/>
    </location>
</feature>
<proteinExistence type="predicted"/>
<name>A0A7R8X4X5_9CRUS</name>
<dbReference type="SMART" id="SM00213">
    <property type="entry name" value="UBQ"/>
    <property type="match status" value="1"/>
</dbReference>
<evidence type="ECO:0000313" key="4">
    <source>
        <dbReference type="Proteomes" id="UP000677054"/>
    </source>
</evidence>
<organism evidence="3">
    <name type="scientific">Darwinula stevensoni</name>
    <dbReference type="NCBI Taxonomy" id="69355"/>
    <lineage>
        <taxon>Eukaryota</taxon>
        <taxon>Metazoa</taxon>
        <taxon>Ecdysozoa</taxon>
        <taxon>Arthropoda</taxon>
        <taxon>Crustacea</taxon>
        <taxon>Oligostraca</taxon>
        <taxon>Ostracoda</taxon>
        <taxon>Podocopa</taxon>
        <taxon>Podocopida</taxon>
        <taxon>Darwinulocopina</taxon>
        <taxon>Darwinuloidea</taxon>
        <taxon>Darwinulidae</taxon>
        <taxon>Darwinula</taxon>
    </lineage>
</organism>
<dbReference type="SUPFAM" id="SSF54236">
    <property type="entry name" value="Ubiquitin-like"/>
    <property type="match status" value="1"/>
</dbReference>
<dbReference type="OrthoDB" id="267397at2759"/>
<dbReference type="Gene3D" id="3.10.20.90">
    <property type="entry name" value="Phosphatidylinositol 3-kinase Catalytic Subunit, Chain A, domain 1"/>
    <property type="match status" value="1"/>
</dbReference>